<sequence length="290" mass="33275">MCITIFLFLLPLYNFILEYKYFKDTFLNTNKFKLVLIILIVISFFAVSFELYWFLDLFFSKFVILIKSFFKEILNGKGSGNNSPQGGSPPPSGNSLYAATGSNRSSSESPERYPEERPFLDLPQEITKPLRYPENEIGLKGYGRKPYADTGIAVPANCVPVSNNSITLPHLSPSTSWHTHEPTDLKEEKYQKILNSKNVKELNKEISATQSQLITGYRPLLERQGERYSRANQERANISNLIGHLKENLTSNNIQDIKTMSIQFLSFPFDRLEKYKSMSDYKDINHNSQK</sequence>
<dbReference type="AlphaFoldDB" id="A0A4D6SWD8"/>
<name>A0A4D6SWD8_9PEZI</name>
<organism evidence="3">
    <name type="scientific">Plectosphaerella sp</name>
    <dbReference type="NCBI Taxonomy" id="1929893"/>
    <lineage>
        <taxon>Eukaryota</taxon>
        <taxon>Fungi</taxon>
        <taxon>Dikarya</taxon>
        <taxon>Ascomycota</taxon>
        <taxon>Pezizomycotina</taxon>
        <taxon>Sordariomycetes</taxon>
        <taxon>Hypocreomycetidae</taxon>
        <taxon>Glomerellales</taxon>
        <taxon>Plectosphaerellaceae</taxon>
        <taxon>Plectosphaerella</taxon>
    </lineage>
</organism>
<evidence type="ECO:0000313" key="3">
    <source>
        <dbReference type="EMBL" id="QCG70040.1"/>
    </source>
</evidence>
<geneLocation type="mitochondrion" evidence="3"/>
<evidence type="ECO:0000256" key="2">
    <source>
        <dbReference type="SAM" id="Phobius"/>
    </source>
</evidence>
<keyword evidence="2" id="KW-0812">Transmembrane</keyword>
<protein>
    <submittedName>
        <fullName evidence="3">Uncharacterized protein</fullName>
    </submittedName>
</protein>
<feature type="transmembrane region" description="Helical" evidence="2">
    <location>
        <begin position="34"/>
        <end position="55"/>
    </location>
</feature>
<feature type="region of interest" description="Disordered" evidence="1">
    <location>
        <begin position="80"/>
        <end position="118"/>
    </location>
</feature>
<keyword evidence="2" id="KW-1133">Transmembrane helix</keyword>
<feature type="transmembrane region" description="Helical" evidence="2">
    <location>
        <begin position="6"/>
        <end position="22"/>
    </location>
</feature>
<keyword evidence="3" id="KW-0496">Mitochondrion</keyword>
<feature type="compositionally biased region" description="Basic and acidic residues" evidence="1">
    <location>
        <begin position="109"/>
        <end position="118"/>
    </location>
</feature>
<evidence type="ECO:0000256" key="1">
    <source>
        <dbReference type="SAM" id="MobiDB-lite"/>
    </source>
</evidence>
<keyword evidence="2" id="KW-0472">Membrane</keyword>
<proteinExistence type="predicted"/>
<reference evidence="3" key="1">
    <citation type="submission" date="2019-03" db="EMBL/GenBank/DDBJ databases">
        <title>Characterization of the complete mitochondrial genome of Plectosphaerella sp. (Hypocreomycetidae: Glomerellales).</title>
        <authorList>
            <person name="Wang Q."/>
        </authorList>
    </citation>
    <scope>NUCLEOTIDE SEQUENCE</scope>
</reference>
<gene>
    <name evidence="3" type="primary">orf290</name>
</gene>
<dbReference type="EMBL" id="MK697668">
    <property type="protein sequence ID" value="QCG70040.1"/>
    <property type="molecule type" value="Genomic_DNA"/>
</dbReference>
<accession>A0A4D6SWD8</accession>